<dbReference type="InterPro" id="IPR027939">
    <property type="entry name" value="NMT1/THI5"/>
</dbReference>
<accession>A0ABN2K801</accession>
<evidence type="ECO:0000256" key="9">
    <source>
        <dbReference type="ARBA" id="ARBA00023004"/>
    </source>
</evidence>
<comment type="catalytic activity">
    <reaction evidence="11">
        <text>N(6)-(pyridoxal phosphate)-L-lysyl-[4-amino-5-hydroxymethyl-2-methylpyrimidine phosphate synthase] + L-histidyl-[4-amino-5-hydroxymethyl-2-methylpyrimidine phosphate synthase] + 2 Fe(3+) + 4 H2O = L-lysyl-[4-amino-5-hydroxymethyl-2-methylpyrimidine phosphate synthase] + (2S)-2-amino-5-hydroxy-4-oxopentanoyl-[4-amino-5-hydroxymethyl-2-methylpyrimidine phosphate synthase] + 4-amino-2-methyl-5-(phosphooxymethyl)pyrimidine + 3-oxopropanoate + 2 Fe(2+) + 2 H(+)</text>
        <dbReference type="Rhea" id="RHEA:65756"/>
        <dbReference type="Rhea" id="RHEA-COMP:16892"/>
        <dbReference type="Rhea" id="RHEA-COMP:16893"/>
        <dbReference type="Rhea" id="RHEA-COMP:16894"/>
        <dbReference type="Rhea" id="RHEA-COMP:16895"/>
        <dbReference type="ChEBI" id="CHEBI:15377"/>
        <dbReference type="ChEBI" id="CHEBI:15378"/>
        <dbReference type="ChEBI" id="CHEBI:29033"/>
        <dbReference type="ChEBI" id="CHEBI:29034"/>
        <dbReference type="ChEBI" id="CHEBI:29969"/>
        <dbReference type="ChEBI" id="CHEBI:29979"/>
        <dbReference type="ChEBI" id="CHEBI:33190"/>
        <dbReference type="ChEBI" id="CHEBI:58354"/>
        <dbReference type="ChEBI" id="CHEBI:143915"/>
        <dbReference type="ChEBI" id="CHEBI:157692"/>
    </reaction>
    <physiologicalReaction direction="left-to-right" evidence="11">
        <dbReference type="Rhea" id="RHEA:65757"/>
    </physiologicalReaction>
</comment>
<evidence type="ECO:0000256" key="6">
    <source>
        <dbReference type="ARBA" id="ARBA00022723"/>
    </source>
</evidence>
<proteinExistence type="inferred from homology"/>
<feature type="chain" id="PRO_5045233331" description="Thiamine pyrimidine synthase" evidence="12">
    <location>
        <begin position="35"/>
        <end position="362"/>
    </location>
</feature>
<evidence type="ECO:0000256" key="10">
    <source>
        <dbReference type="ARBA" id="ARBA00033171"/>
    </source>
</evidence>
<keyword evidence="6" id="KW-0479">Metal-binding</keyword>
<comment type="pathway">
    <text evidence="2">Cofactor biosynthesis; thiamine diphosphate biosynthesis.</text>
</comment>
<reference evidence="14 15" key="1">
    <citation type="journal article" date="2019" name="Int. J. Syst. Evol. Microbiol.">
        <title>The Global Catalogue of Microorganisms (GCM) 10K type strain sequencing project: providing services to taxonomists for standard genome sequencing and annotation.</title>
        <authorList>
            <consortium name="The Broad Institute Genomics Platform"/>
            <consortium name="The Broad Institute Genome Sequencing Center for Infectious Disease"/>
            <person name="Wu L."/>
            <person name="Ma J."/>
        </authorList>
    </citation>
    <scope>NUCLEOTIDE SEQUENCE [LARGE SCALE GENOMIC DNA]</scope>
    <source>
        <strain evidence="14 15">JCM 13518</strain>
    </source>
</reference>
<keyword evidence="15" id="KW-1185">Reference proteome</keyword>
<evidence type="ECO:0000256" key="3">
    <source>
        <dbReference type="ARBA" id="ARBA00009406"/>
    </source>
</evidence>
<dbReference type="PANTHER" id="PTHR31528:SF1">
    <property type="entry name" value="4-AMINO-5-HYDROXYMETHYL-2-METHYLPYRIMIDINE PHOSPHATE SYNTHASE THI11-RELATED"/>
    <property type="match status" value="1"/>
</dbReference>
<keyword evidence="9" id="KW-0408">Iron</keyword>
<comment type="subunit">
    <text evidence="4">Homodimer.</text>
</comment>
<evidence type="ECO:0000256" key="5">
    <source>
        <dbReference type="ARBA" id="ARBA00022679"/>
    </source>
</evidence>
<evidence type="ECO:0000256" key="4">
    <source>
        <dbReference type="ARBA" id="ARBA00011738"/>
    </source>
</evidence>
<dbReference type="EMBL" id="BAAAME010000005">
    <property type="protein sequence ID" value="GAA1749966.1"/>
    <property type="molecule type" value="Genomic_DNA"/>
</dbReference>
<keyword evidence="12" id="KW-0732">Signal</keyword>
<dbReference type="Proteomes" id="UP001501057">
    <property type="component" value="Unassembled WGS sequence"/>
</dbReference>
<comment type="caution">
    <text evidence="14">The sequence shown here is derived from an EMBL/GenBank/DDBJ whole genome shotgun (WGS) entry which is preliminary data.</text>
</comment>
<evidence type="ECO:0000256" key="7">
    <source>
        <dbReference type="ARBA" id="ARBA00022898"/>
    </source>
</evidence>
<organism evidence="14 15">
    <name type="scientific">Aeromicrobium alkaliterrae</name>
    <dbReference type="NCBI Taxonomy" id="302168"/>
    <lineage>
        <taxon>Bacteria</taxon>
        <taxon>Bacillati</taxon>
        <taxon>Actinomycetota</taxon>
        <taxon>Actinomycetes</taxon>
        <taxon>Propionibacteriales</taxon>
        <taxon>Nocardioidaceae</taxon>
        <taxon>Aeromicrobium</taxon>
    </lineage>
</organism>
<feature type="signal peptide" evidence="12">
    <location>
        <begin position="1"/>
        <end position="34"/>
    </location>
</feature>
<evidence type="ECO:0000256" key="2">
    <source>
        <dbReference type="ARBA" id="ARBA00004948"/>
    </source>
</evidence>
<dbReference type="InterPro" id="IPR015168">
    <property type="entry name" value="SsuA/THI5"/>
</dbReference>
<sequence>MHQLSPRRSRARRSVRRVIAAVALALIPATLLVACGSDDDAASGDLDRVTIQLQLPENGLFSGFWYGKAEGIYEKHGIDLVIEPGVSSQAASDAVARGTVDFTTSSFPSVALNRVAGNPLVGLAEVIRGGNQGLLVGSDSGIESWSDLEGKSVIITTGSSQKPLYDAAVTAAGVDPDKIEVVNVNQNVINQTFASGGADAVLTLFPFSEPLVAPQRDVEAISFSEAGVEMPGFFLISSEEYVSENADLTERFVQATLESWAGAYENQDDAIAAMLAENPALKEEDAGAVFEAFAANGCGVDDNGTWFGDFTAEELEGGVETLVSSGVLEEGAVDLATTFPRATLDALPAEGQYDCADLEGDS</sequence>
<dbReference type="PANTHER" id="PTHR31528">
    <property type="entry name" value="4-AMINO-5-HYDROXYMETHYL-2-METHYLPYRIMIDINE PHOSPHATE SYNTHASE THI11-RELATED"/>
    <property type="match status" value="1"/>
</dbReference>
<evidence type="ECO:0000256" key="1">
    <source>
        <dbReference type="ARBA" id="ARBA00003469"/>
    </source>
</evidence>
<comment type="similarity">
    <text evidence="3">Belongs to the NMT1/THI5 family.</text>
</comment>
<dbReference type="PROSITE" id="PS51257">
    <property type="entry name" value="PROKAR_LIPOPROTEIN"/>
    <property type="match status" value="1"/>
</dbReference>
<evidence type="ECO:0000259" key="13">
    <source>
        <dbReference type="Pfam" id="PF09084"/>
    </source>
</evidence>
<keyword evidence="8" id="KW-0784">Thiamine biosynthesis</keyword>
<evidence type="ECO:0000256" key="8">
    <source>
        <dbReference type="ARBA" id="ARBA00022977"/>
    </source>
</evidence>
<keyword evidence="5" id="KW-0808">Transferase</keyword>
<evidence type="ECO:0000256" key="11">
    <source>
        <dbReference type="ARBA" id="ARBA00048179"/>
    </source>
</evidence>
<dbReference type="Pfam" id="PF09084">
    <property type="entry name" value="NMT1"/>
    <property type="match status" value="1"/>
</dbReference>
<keyword evidence="7" id="KW-0663">Pyridoxal phosphate</keyword>
<evidence type="ECO:0000256" key="12">
    <source>
        <dbReference type="SAM" id="SignalP"/>
    </source>
</evidence>
<evidence type="ECO:0000313" key="14">
    <source>
        <dbReference type="EMBL" id="GAA1749966.1"/>
    </source>
</evidence>
<dbReference type="SUPFAM" id="SSF53850">
    <property type="entry name" value="Periplasmic binding protein-like II"/>
    <property type="match status" value="1"/>
</dbReference>
<evidence type="ECO:0000313" key="15">
    <source>
        <dbReference type="Proteomes" id="UP001501057"/>
    </source>
</evidence>
<comment type="function">
    <text evidence="1">Responsible for the formation of the pyrimidine heterocycle in the thiamine biosynthesis pathway. Catalyzes the formation of hydroxymethylpyrimidine phosphate (HMP-P) from histidine and pyridoxal phosphate (PLP). The protein uses PLP and the active site histidine to form HMP-P, generating an inactive enzyme. The enzyme can only undergo a single turnover, which suggests it is a suicide enzyme.</text>
</comment>
<gene>
    <name evidence="14" type="ORF">GCM10009710_32410</name>
</gene>
<dbReference type="RefSeq" id="WP_344203494.1">
    <property type="nucleotide sequence ID" value="NZ_BAAAME010000005.1"/>
</dbReference>
<dbReference type="Gene3D" id="3.40.190.10">
    <property type="entry name" value="Periplasmic binding protein-like II"/>
    <property type="match status" value="2"/>
</dbReference>
<feature type="domain" description="SsuA/THI5-like" evidence="13">
    <location>
        <begin position="61"/>
        <end position="270"/>
    </location>
</feature>
<name>A0ABN2K801_9ACTN</name>
<protein>
    <recommendedName>
        <fullName evidence="10">Thiamine pyrimidine synthase</fullName>
    </recommendedName>
</protein>